<evidence type="ECO:0000313" key="2">
    <source>
        <dbReference type="WBParaSite" id="nRc.2.0.1.t33632-RA"/>
    </source>
</evidence>
<organism evidence="1 2">
    <name type="scientific">Romanomermis culicivorax</name>
    <name type="common">Nematode worm</name>
    <dbReference type="NCBI Taxonomy" id="13658"/>
    <lineage>
        <taxon>Eukaryota</taxon>
        <taxon>Metazoa</taxon>
        <taxon>Ecdysozoa</taxon>
        <taxon>Nematoda</taxon>
        <taxon>Enoplea</taxon>
        <taxon>Dorylaimia</taxon>
        <taxon>Mermithida</taxon>
        <taxon>Mermithoidea</taxon>
        <taxon>Mermithidae</taxon>
        <taxon>Romanomermis</taxon>
    </lineage>
</organism>
<sequence length="66" mass="7350">MIYSSVAIAIYMTNVEVLTSVVPVDGAFWLAPYQFDHSRKRSVVGQSAVIKNHLIAVGLFVINRQQ</sequence>
<dbReference type="Proteomes" id="UP000887565">
    <property type="component" value="Unplaced"/>
</dbReference>
<dbReference type="AlphaFoldDB" id="A0A915K6W7"/>
<reference evidence="2" key="1">
    <citation type="submission" date="2022-11" db="UniProtKB">
        <authorList>
            <consortium name="WormBaseParasite"/>
        </authorList>
    </citation>
    <scope>IDENTIFICATION</scope>
</reference>
<name>A0A915K6W7_ROMCU</name>
<keyword evidence="1" id="KW-1185">Reference proteome</keyword>
<proteinExistence type="predicted"/>
<protein>
    <submittedName>
        <fullName evidence="2">Uncharacterized protein</fullName>
    </submittedName>
</protein>
<evidence type="ECO:0000313" key="1">
    <source>
        <dbReference type="Proteomes" id="UP000887565"/>
    </source>
</evidence>
<dbReference type="WBParaSite" id="nRc.2.0.1.t33632-RA">
    <property type="protein sequence ID" value="nRc.2.0.1.t33632-RA"/>
    <property type="gene ID" value="nRc.2.0.1.g33632"/>
</dbReference>
<accession>A0A915K6W7</accession>